<evidence type="ECO:0000313" key="9">
    <source>
        <dbReference type="Proteomes" id="UP000622707"/>
    </source>
</evidence>
<organism evidence="8 9">
    <name type="scientific">Ramlibacter alkalitolerans</name>
    <dbReference type="NCBI Taxonomy" id="2039631"/>
    <lineage>
        <taxon>Bacteria</taxon>
        <taxon>Pseudomonadati</taxon>
        <taxon>Pseudomonadota</taxon>
        <taxon>Betaproteobacteria</taxon>
        <taxon>Burkholderiales</taxon>
        <taxon>Comamonadaceae</taxon>
        <taxon>Ramlibacter</taxon>
    </lineage>
</organism>
<keyword evidence="9" id="KW-1185">Reference proteome</keyword>
<feature type="transmembrane region" description="Helical" evidence="7">
    <location>
        <begin position="316"/>
        <end position="333"/>
    </location>
</feature>
<dbReference type="CDD" id="cd06912">
    <property type="entry name" value="GT_MraY_like"/>
    <property type="match status" value="1"/>
</dbReference>
<feature type="transmembrane region" description="Helical" evidence="7">
    <location>
        <begin position="140"/>
        <end position="159"/>
    </location>
</feature>
<keyword evidence="3" id="KW-0808">Transferase</keyword>
<feature type="transmembrane region" description="Helical" evidence="7">
    <location>
        <begin position="339"/>
        <end position="358"/>
    </location>
</feature>
<evidence type="ECO:0000256" key="1">
    <source>
        <dbReference type="ARBA" id="ARBA00004651"/>
    </source>
</evidence>
<evidence type="ECO:0000256" key="7">
    <source>
        <dbReference type="SAM" id="Phobius"/>
    </source>
</evidence>
<dbReference type="Proteomes" id="UP000622707">
    <property type="component" value="Unassembled WGS sequence"/>
</dbReference>
<comment type="caution">
    <text evidence="8">The sequence shown here is derived from an EMBL/GenBank/DDBJ whole genome shotgun (WGS) entry which is preliminary data.</text>
</comment>
<dbReference type="PANTHER" id="PTHR22926">
    <property type="entry name" value="PHOSPHO-N-ACETYLMURAMOYL-PENTAPEPTIDE-TRANSFERASE"/>
    <property type="match status" value="1"/>
</dbReference>
<evidence type="ECO:0000256" key="4">
    <source>
        <dbReference type="ARBA" id="ARBA00022692"/>
    </source>
</evidence>
<dbReference type="EMBL" id="JAEQND010000001">
    <property type="protein sequence ID" value="MBL0423834.1"/>
    <property type="molecule type" value="Genomic_DNA"/>
</dbReference>
<dbReference type="RefSeq" id="WP_201687067.1">
    <property type="nucleotide sequence ID" value="NZ_JAEQND010000001.1"/>
</dbReference>
<name>A0ABS1JHZ4_9BURK</name>
<evidence type="ECO:0000256" key="5">
    <source>
        <dbReference type="ARBA" id="ARBA00022989"/>
    </source>
</evidence>
<feature type="transmembrane region" description="Helical" evidence="7">
    <location>
        <begin position="109"/>
        <end position="128"/>
    </location>
</feature>
<dbReference type="InterPro" id="IPR000715">
    <property type="entry name" value="Glycosyl_transferase_4"/>
</dbReference>
<gene>
    <name evidence="8" type="ORF">JI746_01845</name>
</gene>
<reference evidence="8 9" key="1">
    <citation type="journal article" date="2017" name="Int. J. Syst. Evol. Microbiol.">
        <title>Ramlibacter alkalitolerans sp. nov., alkali-tolerant bacterium isolated from soil of ginseng.</title>
        <authorList>
            <person name="Lee D.H."/>
            <person name="Cha C.J."/>
        </authorList>
    </citation>
    <scope>NUCLEOTIDE SEQUENCE [LARGE SCALE GENOMIC DNA]</scope>
    <source>
        <strain evidence="8 9">KACC 19305</strain>
    </source>
</reference>
<keyword evidence="5 7" id="KW-1133">Transmembrane helix</keyword>
<evidence type="ECO:0000256" key="2">
    <source>
        <dbReference type="ARBA" id="ARBA00022475"/>
    </source>
</evidence>
<sequence>MTLVLILCAAAAALCCGLVIRLGEENGRRYSEWMPQRFHSGHVPRLGGAAMFLACSMGWAWLALAQPLFGVDHGIPFDGGLAGSWWIVALAGCASGVVEDLTHRLPARLRFVSTGLAALLAVLLFGLLVPRTGLPVLDGLWAQAHWLQVAVAVLALAGLPHAFNLIDGYNGLAGTVALICCAALVHIAMQLGDRQLAASVTVLAGVTLGFLVWNYPHGMIFAGDGGAYLWGLVLGISGVQLVQRHPEVSPWFPILLLIYPIWEAIFSIYRKVVRGQSPSLADALHFHQLIYRRLVRQVFHDDASRRMLMRNNRTSPYLWGFTLLTVLPAILFWRHTAVLAGFTLLFIVSYLWAYHSIVRFRMQRWLRRIRMLYPR</sequence>
<evidence type="ECO:0000313" key="8">
    <source>
        <dbReference type="EMBL" id="MBL0423834.1"/>
    </source>
</evidence>
<evidence type="ECO:0000256" key="3">
    <source>
        <dbReference type="ARBA" id="ARBA00022679"/>
    </source>
</evidence>
<feature type="transmembrane region" description="Helical" evidence="7">
    <location>
        <begin position="45"/>
        <end position="64"/>
    </location>
</feature>
<protein>
    <submittedName>
        <fullName evidence="8">Glycosyltransferase family 4 protein</fullName>
    </submittedName>
</protein>
<accession>A0ABS1JHZ4</accession>
<keyword evidence="2" id="KW-1003">Cell membrane</keyword>
<evidence type="ECO:0000256" key="6">
    <source>
        <dbReference type="ARBA" id="ARBA00023136"/>
    </source>
</evidence>
<dbReference type="PANTHER" id="PTHR22926:SF3">
    <property type="entry name" value="UNDECAPRENYL-PHOSPHATE ALPHA-N-ACETYLGLUCOSAMINYL 1-PHOSPHATE TRANSFERASE"/>
    <property type="match status" value="1"/>
</dbReference>
<comment type="subcellular location">
    <subcellularLocation>
        <location evidence="1">Cell membrane</location>
        <topology evidence="1">Multi-pass membrane protein</topology>
    </subcellularLocation>
</comment>
<feature type="transmembrane region" description="Helical" evidence="7">
    <location>
        <begin position="171"/>
        <end position="189"/>
    </location>
</feature>
<keyword evidence="4 7" id="KW-0812">Transmembrane</keyword>
<proteinExistence type="predicted"/>
<feature type="transmembrane region" description="Helical" evidence="7">
    <location>
        <begin position="251"/>
        <end position="269"/>
    </location>
</feature>
<keyword evidence="6 7" id="KW-0472">Membrane</keyword>
<feature type="transmembrane region" description="Helical" evidence="7">
    <location>
        <begin position="227"/>
        <end position="245"/>
    </location>
</feature>
<dbReference type="Pfam" id="PF00953">
    <property type="entry name" value="Glycos_transf_4"/>
    <property type="match status" value="1"/>
</dbReference>
<feature type="transmembrane region" description="Helical" evidence="7">
    <location>
        <begin position="195"/>
        <end position="215"/>
    </location>
</feature>